<dbReference type="GO" id="GO:0043365">
    <property type="term" value="F:[formate-C-acetyltransferase]-activating enzyme activity"/>
    <property type="evidence" value="ECO:0007669"/>
    <property type="project" value="UniProtKB-UniRule"/>
</dbReference>
<feature type="domain" description="Radical SAM core" evidence="11">
    <location>
        <begin position="16"/>
        <end position="239"/>
    </location>
</feature>
<dbReference type="STRING" id="398512.Bccel_1319"/>
<dbReference type="InterPro" id="IPR001989">
    <property type="entry name" value="Radical_activat_CS"/>
</dbReference>
<dbReference type="RefSeq" id="WP_036944361.1">
    <property type="nucleotide sequence ID" value="NZ_LGTC01000001.1"/>
</dbReference>
<dbReference type="CDD" id="cd01335">
    <property type="entry name" value="Radical_SAM"/>
    <property type="match status" value="1"/>
</dbReference>
<reference evidence="13" key="1">
    <citation type="submission" date="2015-07" db="EMBL/GenBank/DDBJ databases">
        <title>Near-Complete Genome Sequence of the Cellulolytic Bacterium Bacteroides (Pseudobacteroides) cellulosolvens ATCC 35603.</title>
        <authorList>
            <person name="Dassa B."/>
            <person name="Utturkar S.M."/>
            <person name="Klingeman D.M."/>
            <person name="Hurt R.A."/>
            <person name="Keller M."/>
            <person name="Xu J."/>
            <person name="Reddy Y.H.K."/>
            <person name="Borovok I."/>
            <person name="Grinberg I.R."/>
            <person name="Lamed R."/>
            <person name="Zhivin O."/>
            <person name="Bayer E.A."/>
            <person name="Brown S.D."/>
        </authorList>
    </citation>
    <scope>NUCLEOTIDE SEQUENCE [LARGE SCALE GENOMIC DNA]</scope>
    <source>
        <strain evidence="13">DSM 2933</strain>
    </source>
</reference>
<dbReference type="InterPro" id="IPR012839">
    <property type="entry name" value="Organic_radical_activase"/>
</dbReference>
<comment type="subcellular location">
    <subcellularLocation>
        <location evidence="10">Cytoplasm</location>
    </subcellularLocation>
</comment>
<dbReference type="GO" id="GO:0051539">
    <property type="term" value="F:4 iron, 4 sulfur cluster binding"/>
    <property type="evidence" value="ECO:0007669"/>
    <property type="project" value="UniProtKB-UniRule"/>
</dbReference>
<dbReference type="SFLD" id="SFLDG01066">
    <property type="entry name" value="organic_radical-activating_enz"/>
    <property type="match status" value="1"/>
</dbReference>
<keyword evidence="4 10" id="KW-0004">4Fe-4S</keyword>
<dbReference type="GO" id="GO:0046872">
    <property type="term" value="F:metal ion binding"/>
    <property type="evidence" value="ECO:0007669"/>
    <property type="project" value="UniProtKB-UniRule"/>
</dbReference>
<evidence type="ECO:0000256" key="7">
    <source>
        <dbReference type="ARBA" id="ARBA00023002"/>
    </source>
</evidence>
<dbReference type="AlphaFoldDB" id="A0A0L6JKZ7"/>
<comment type="catalytic activity">
    <reaction evidence="10">
        <text>glycyl-[formate C-acetyltransferase] + reduced [flavodoxin] + S-adenosyl-L-methionine = glycin-2-yl radical-[formate C-acetyltransferase] + semiquinone [flavodoxin] + 5'-deoxyadenosine + L-methionine + H(+)</text>
        <dbReference type="Rhea" id="RHEA:19225"/>
        <dbReference type="Rhea" id="RHEA-COMP:10622"/>
        <dbReference type="Rhea" id="RHEA-COMP:12190"/>
        <dbReference type="Rhea" id="RHEA-COMP:12191"/>
        <dbReference type="Rhea" id="RHEA-COMP:14480"/>
        <dbReference type="ChEBI" id="CHEBI:15378"/>
        <dbReference type="ChEBI" id="CHEBI:17319"/>
        <dbReference type="ChEBI" id="CHEBI:29947"/>
        <dbReference type="ChEBI" id="CHEBI:32722"/>
        <dbReference type="ChEBI" id="CHEBI:57618"/>
        <dbReference type="ChEBI" id="CHEBI:57844"/>
        <dbReference type="ChEBI" id="CHEBI:59789"/>
        <dbReference type="ChEBI" id="CHEBI:140311"/>
        <dbReference type="EC" id="1.97.1.4"/>
    </reaction>
</comment>
<dbReference type="OrthoDB" id="9782387at2"/>
<dbReference type="SFLD" id="SFLDS00029">
    <property type="entry name" value="Radical_SAM"/>
    <property type="match status" value="1"/>
</dbReference>
<evidence type="ECO:0000256" key="5">
    <source>
        <dbReference type="ARBA" id="ARBA00022691"/>
    </source>
</evidence>
<comment type="function">
    <text evidence="1 10">Activation of pyruvate formate-lyase under anaerobic conditions by generation of an organic free radical, using S-adenosylmethionine and reduced flavodoxin as cosubstrates to produce 5'-deoxy-adenosine.</text>
</comment>
<dbReference type="PROSITE" id="PS01087">
    <property type="entry name" value="RADICAL_ACTIVATING"/>
    <property type="match status" value="1"/>
</dbReference>
<evidence type="ECO:0000256" key="3">
    <source>
        <dbReference type="ARBA" id="ARBA00021356"/>
    </source>
</evidence>
<name>A0A0L6JKZ7_9FIRM</name>
<dbReference type="eggNOG" id="COG1180">
    <property type="taxonomic scope" value="Bacteria"/>
</dbReference>
<evidence type="ECO:0000256" key="10">
    <source>
        <dbReference type="RuleBase" id="RU362053"/>
    </source>
</evidence>
<evidence type="ECO:0000313" key="12">
    <source>
        <dbReference type="EMBL" id="KNY26057.1"/>
    </source>
</evidence>
<keyword evidence="5 10" id="KW-0949">S-adenosyl-L-methionine</keyword>
<dbReference type="PROSITE" id="PS51918">
    <property type="entry name" value="RADICAL_SAM"/>
    <property type="match status" value="1"/>
</dbReference>
<dbReference type="InterPro" id="IPR013785">
    <property type="entry name" value="Aldolase_TIM"/>
</dbReference>
<dbReference type="SUPFAM" id="SSF102114">
    <property type="entry name" value="Radical SAM enzymes"/>
    <property type="match status" value="1"/>
</dbReference>
<dbReference type="InterPro" id="IPR012838">
    <property type="entry name" value="PFL1_activating"/>
</dbReference>
<evidence type="ECO:0000256" key="1">
    <source>
        <dbReference type="ARBA" id="ARBA00003141"/>
    </source>
</evidence>
<comment type="caution">
    <text evidence="12">The sequence shown here is derived from an EMBL/GenBank/DDBJ whole genome shotgun (WGS) entry which is preliminary data.</text>
</comment>
<proteinExistence type="inferred from homology"/>
<dbReference type="GO" id="GO:0005737">
    <property type="term" value="C:cytoplasm"/>
    <property type="evidence" value="ECO:0007669"/>
    <property type="project" value="UniProtKB-SubCell"/>
</dbReference>
<dbReference type="PANTHER" id="PTHR30352:SF5">
    <property type="entry name" value="PYRUVATE FORMATE-LYASE 1-ACTIVATING ENZYME"/>
    <property type="match status" value="1"/>
</dbReference>
<sequence length="245" mass="27631">MSLQGRIHSFESCGTVDGPGIRFVIFMQGCPFKCMFCHNPDTWDFNGGTLYTVDEVVAKVKKYLPYIKASGGGITVTGGEPLMQMDFIIELFKELKKLDVHTAIDTNGYVGSKVKKLEELMGLTDLVLMSIKHINPDAHIKLTGCSNHNTLEFANYLSEIGKPLWIRYVVIPGFTDDFLSLFKLREFLNSLKNIENVEILPFHKHGETKWKKLKLPYNLDKAAIPNKFAVSKAKNLLKDESEGKI</sequence>
<dbReference type="Pfam" id="PF04055">
    <property type="entry name" value="Radical_SAM"/>
    <property type="match status" value="1"/>
</dbReference>
<comment type="similarity">
    <text evidence="2 10">Belongs to the organic radical-activating enzymes family.</text>
</comment>
<dbReference type="InterPro" id="IPR034457">
    <property type="entry name" value="Organic_radical-activating"/>
</dbReference>
<organism evidence="12 13">
    <name type="scientific">Pseudobacteroides cellulosolvens ATCC 35603 = DSM 2933</name>
    <dbReference type="NCBI Taxonomy" id="398512"/>
    <lineage>
        <taxon>Bacteria</taxon>
        <taxon>Bacillati</taxon>
        <taxon>Bacillota</taxon>
        <taxon>Clostridia</taxon>
        <taxon>Eubacteriales</taxon>
        <taxon>Oscillospiraceae</taxon>
        <taxon>Pseudobacteroides</taxon>
    </lineage>
</organism>
<evidence type="ECO:0000256" key="6">
    <source>
        <dbReference type="ARBA" id="ARBA00022723"/>
    </source>
</evidence>
<keyword evidence="10" id="KW-0963">Cytoplasm</keyword>
<keyword evidence="12" id="KW-0670">Pyruvate</keyword>
<dbReference type="EC" id="1.97.1.4" evidence="10"/>
<evidence type="ECO:0000256" key="8">
    <source>
        <dbReference type="ARBA" id="ARBA00023004"/>
    </source>
</evidence>
<evidence type="ECO:0000256" key="9">
    <source>
        <dbReference type="ARBA" id="ARBA00023014"/>
    </source>
</evidence>
<evidence type="ECO:0000256" key="4">
    <source>
        <dbReference type="ARBA" id="ARBA00022485"/>
    </source>
</evidence>
<dbReference type="Proteomes" id="UP000036923">
    <property type="component" value="Unassembled WGS sequence"/>
</dbReference>
<keyword evidence="9 10" id="KW-0411">Iron-sulfur</keyword>
<dbReference type="GO" id="GO:0016829">
    <property type="term" value="F:lyase activity"/>
    <property type="evidence" value="ECO:0007669"/>
    <property type="project" value="UniProtKB-KW"/>
</dbReference>
<keyword evidence="7 10" id="KW-0560">Oxidoreductase</keyword>
<dbReference type="PANTHER" id="PTHR30352">
    <property type="entry name" value="PYRUVATE FORMATE-LYASE-ACTIVATING ENZYME"/>
    <property type="match status" value="1"/>
</dbReference>
<dbReference type="NCBIfam" id="TIGR02493">
    <property type="entry name" value="PFLA"/>
    <property type="match status" value="1"/>
</dbReference>
<keyword evidence="13" id="KW-1185">Reference proteome</keyword>
<evidence type="ECO:0000313" key="13">
    <source>
        <dbReference type="Proteomes" id="UP000036923"/>
    </source>
</evidence>
<dbReference type="PATRIC" id="fig|398512.5.peg.1371"/>
<comment type="cofactor">
    <cofactor evidence="10">
        <name>[4Fe-4S] cluster</name>
        <dbReference type="ChEBI" id="CHEBI:49883"/>
    </cofactor>
    <text evidence="10">Binds 1 [4Fe-4S] cluster. The cluster is coordinated with 3 cysteines and an exchangeable S-adenosyl-L-methionine.</text>
</comment>
<protein>
    <recommendedName>
        <fullName evidence="3 10">Pyruvate formate-lyase-activating enzyme</fullName>
        <ecNumber evidence="10">1.97.1.4</ecNumber>
    </recommendedName>
</protein>
<dbReference type="InterPro" id="IPR007197">
    <property type="entry name" value="rSAM"/>
</dbReference>
<gene>
    <name evidence="12" type="ORF">Bccel_1319</name>
</gene>
<dbReference type="PIRSF" id="PIRSF000371">
    <property type="entry name" value="PFL_act_enz"/>
    <property type="match status" value="1"/>
</dbReference>
<dbReference type="EMBL" id="LGTC01000001">
    <property type="protein sequence ID" value="KNY26057.1"/>
    <property type="molecule type" value="Genomic_DNA"/>
</dbReference>
<keyword evidence="6 10" id="KW-0479">Metal-binding</keyword>
<accession>A0A0L6JKZ7</accession>
<dbReference type="InterPro" id="IPR058240">
    <property type="entry name" value="rSAM_sf"/>
</dbReference>
<keyword evidence="8 10" id="KW-0408">Iron</keyword>
<keyword evidence="12" id="KW-0456">Lyase</keyword>
<evidence type="ECO:0000256" key="2">
    <source>
        <dbReference type="ARBA" id="ARBA00009777"/>
    </source>
</evidence>
<dbReference type="Gene3D" id="3.20.20.70">
    <property type="entry name" value="Aldolase class I"/>
    <property type="match status" value="1"/>
</dbReference>
<evidence type="ECO:0000259" key="11">
    <source>
        <dbReference type="PROSITE" id="PS51918"/>
    </source>
</evidence>